<dbReference type="AlphaFoldDB" id="A0A4Y2RHA1"/>
<dbReference type="EMBL" id="BGPR01017089">
    <property type="protein sequence ID" value="GBN75078.1"/>
    <property type="molecule type" value="Genomic_DNA"/>
</dbReference>
<evidence type="ECO:0000313" key="1">
    <source>
        <dbReference type="EMBL" id="GBN75078.1"/>
    </source>
</evidence>
<name>A0A4Y2RHA1_ARAVE</name>
<dbReference type="EMBL" id="BGPR01017091">
    <property type="protein sequence ID" value="GBN75083.1"/>
    <property type="molecule type" value="Genomic_DNA"/>
</dbReference>
<keyword evidence="3" id="KW-1185">Reference proteome</keyword>
<organism evidence="2 3">
    <name type="scientific">Araneus ventricosus</name>
    <name type="common">Orbweaver spider</name>
    <name type="synonym">Epeira ventricosa</name>
    <dbReference type="NCBI Taxonomy" id="182803"/>
    <lineage>
        <taxon>Eukaryota</taxon>
        <taxon>Metazoa</taxon>
        <taxon>Ecdysozoa</taxon>
        <taxon>Arthropoda</taxon>
        <taxon>Chelicerata</taxon>
        <taxon>Arachnida</taxon>
        <taxon>Araneae</taxon>
        <taxon>Araneomorphae</taxon>
        <taxon>Entelegynae</taxon>
        <taxon>Araneoidea</taxon>
        <taxon>Araneidae</taxon>
        <taxon>Araneus</taxon>
    </lineage>
</organism>
<protein>
    <submittedName>
        <fullName evidence="2">Uncharacterized protein</fullName>
    </submittedName>
</protein>
<comment type="caution">
    <text evidence="2">The sequence shown here is derived from an EMBL/GenBank/DDBJ whole genome shotgun (WGS) entry which is preliminary data.</text>
</comment>
<gene>
    <name evidence="2" type="ORF">AVEN_188552_1</name>
    <name evidence="1" type="ORF">AVEN_242262_1</name>
</gene>
<proteinExistence type="predicted"/>
<evidence type="ECO:0000313" key="2">
    <source>
        <dbReference type="EMBL" id="GBN75083.1"/>
    </source>
</evidence>
<evidence type="ECO:0000313" key="3">
    <source>
        <dbReference type="Proteomes" id="UP000499080"/>
    </source>
</evidence>
<reference evidence="2 3" key="1">
    <citation type="journal article" date="2019" name="Sci. Rep.">
        <title>Orb-weaving spider Araneus ventricosus genome elucidates the spidroin gene catalogue.</title>
        <authorList>
            <person name="Kono N."/>
            <person name="Nakamura H."/>
            <person name="Ohtoshi R."/>
            <person name="Moran D.A.P."/>
            <person name="Shinohara A."/>
            <person name="Yoshida Y."/>
            <person name="Fujiwara M."/>
            <person name="Mori M."/>
            <person name="Tomita M."/>
            <person name="Arakawa K."/>
        </authorList>
    </citation>
    <scope>NUCLEOTIDE SEQUENCE [LARGE SCALE GENOMIC DNA]</scope>
</reference>
<dbReference type="Proteomes" id="UP000499080">
    <property type="component" value="Unassembled WGS sequence"/>
</dbReference>
<accession>A0A4Y2RHA1</accession>
<sequence>MNNEHPTLWRFDYAWGGSSKSRLLQGSSTLDAIYGDEWSEEDIRTLESSAASMASGKKREELKKKTEKSIRIGLSSLHLYATQMAFRLVSFATKSSYTIRSQIWRDTSLKTYPACW</sequence>